<proteinExistence type="predicted"/>
<sequence>MLSGARALYDLPDAPTRREQQLPDVFHTIRSDILKRSTHDASFPLNFNAANQVLGSGKAGDVQLTVKCVECSTTGEVVASAMLPDISDIDITDLGDVFDDSMLGLTFNGVGATIDLDLTAAASGDFSVPLLTSESPIGVSGPGFEVGVVFSVNLVLKVDGQVETEGGFKVTIPSGSSFIIPFDDSKPNVANFNGASASLLPITVDLPATITAALQLKVEAGVKLPDIKVLDVKAVAGASLSIPEVILKEFASASSSTSART</sequence>
<dbReference type="Proteomes" id="UP001148614">
    <property type="component" value="Unassembled WGS sequence"/>
</dbReference>
<dbReference type="VEuPathDB" id="FungiDB:F4678DRAFT_413940"/>
<evidence type="ECO:0000313" key="2">
    <source>
        <dbReference type="EMBL" id="KAJ3571199.1"/>
    </source>
</evidence>
<feature type="domain" description="DUF7223" evidence="1">
    <location>
        <begin position="51"/>
        <end position="256"/>
    </location>
</feature>
<keyword evidence="3" id="KW-1185">Reference proteome</keyword>
<name>A0A9W8TMD1_9PEZI</name>
<accession>A0A9W8TMD1</accession>
<comment type="caution">
    <text evidence="2">The sequence shown here is derived from an EMBL/GenBank/DDBJ whole genome shotgun (WGS) entry which is preliminary data.</text>
</comment>
<dbReference type="EMBL" id="JANPWZ010000863">
    <property type="protein sequence ID" value="KAJ3571199.1"/>
    <property type="molecule type" value="Genomic_DNA"/>
</dbReference>
<organism evidence="2 3">
    <name type="scientific">Xylaria arbuscula</name>
    <dbReference type="NCBI Taxonomy" id="114810"/>
    <lineage>
        <taxon>Eukaryota</taxon>
        <taxon>Fungi</taxon>
        <taxon>Dikarya</taxon>
        <taxon>Ascomycota</taxon>
        <taxon>Pezizomycotina</taxon>
        <taxon>Sordariomycetes</taxon>
        <taxon>Xylariomycetidae</taxon>
        <taxon>Xylariales</taxon>
        <taxon>Xylariaceae</taxon>
        <taxon>Xylaria</taxon>
    </lineage>
</organism>
<reference evidence="2" key="1">
    <citation type="submission" date="2022-07" db="EMBL/GenBank/DDBJ databases">
        <title>Genome Sequence of Xylaria arbuscula.</title>
        <authorList>
            <person name="Buettner E."/>
        </authorList>
    </citation>
    <scope>NUCLEOTIDE SEQUENCE</scope>
    <source>
        <strain evidence="2">VT107</strain>
    </source>
</reference>
<evidence type="ECO:0000259" key="1">
    <source>
        <dbReference type="Pfam" id="PF23865"/>
    </source>
</evidence>
<dbReference type="Pfam" id="PF23865">
    <property type="entry name" value="DUF7223"/>
    <property type="match status" value="1"/>
</dbReference>
<dbReference type="InterPro" id="IPR055647">
    <property type="entry name" value="DUF7223"/>
</dbReference>
<protein>
    <recommendedName>
        <fullName evidence="1">DUF7223 domain-containing protein</fullName>
    </recommendedName>
</protein>
<dbReference type="AlphaFoldDB" id="A0A9W8TMD1"/>
<evidence type="ECO:0000313" key="3">
    <source>
        <dbReference type="Proteomes" id="UP001148614"/>
    </source>
</evidence>
<gene>
    <name evidence="2" type="ORF">NPX13_g5460</name>
</gene>